<reference evidence="4" key="1">
    <citation type="submission" date="2023-07" db="EMBL/GenBank/DDBJ databases">
        <authorList>
            <consortium name="AG Swart"/>
            <person name="Singh M."/>
            <person name="Singh A."/>
            <person name="Seah K."/>
            <person name="Emmerich C."/>
        </authorList>
    </citation>
    <scope>NUCLEOTIDE SEQUENCE</scope>
    <source>
        <strain evidence="4">DP1</strain>
    </source>
</reference>
<evidence type="ECO:0000256" key="1">
    <source>
        <dbReference type="SAM" id="Phobius"/>
    </source>
</evidence>
<keyword evidence="1" id="KW-0472">Membrane</keyword>
<organism evidence="4 5">
    <name type="scientific">Euplotes crassus</name>
    <dbReference type="NCBI Taxonomy" id="5936"/>
    <lineage>
        <taxon>Eukaryota</taxon>
        <taxon>Sar</taxon>
        <taxon>Alveolata</taxon>
        <taxon>Ciliophora</taxon>
        <taxon>Intramacronucleata</taxon>
        <taxon>Spirotrichea</taxon>
        <taxon>Hypotrichia</taxon>
        <taxon>Euplotida</taxon>
        <taxon>Euplotidae</taxon>
        <taxon>Moneuplotes</taxon>
    </lineage>
</organism>
<dbReference type="SMART" id="SM00563">
    <property type="entry name" value="PlsC"/>
    <property type="match status" value="1"/>
</dbReference>
<accession>A0AAD1X3C8</accession>
<gene>
    <name evidence="4" type="ORF">ECRASSUSDP1_LOCUS2839</name>
</gene>
<keyword evidence="5" id="KW-1185">Reference proteome</keyword>
<dbReference type="GO" id="GO:0008654">
    <property type="term" value="P:phospholipid biosynthetic process"/>
    <property type="evidence" value="ECO:0007669"/>
    <property type="project" value="TreeGrafter"/>
</dbReference>
<evidence type="ECO:0000313" key="5">
    <source>
        <dbReference type="Proteomes" id="UP001295684"/>
    </source>
</evidence>
<dbReference type="GO" id="GO:0016287">
    <property type="term" value="F:glycerone-phosphate O-acyltransferase activity"/>
    <property type="evidence" value="ECO:0007669"/>
    <property type="project" value="TreeGrafter"/>
</dbReference>
<keyword evidence="2" id="KW-0732">Signal</keyword>
<evidence type="ECO:0000259" key="3">
    <source>
        <dbReference type="SMART" id="SM00563"/>
    </source>
</evidence>
<keyword evidence="1" id="KW-1133">Transmembrane helix</keyword>
<name>A0AAD1X3C8_EUPCR</name>
<feature type="domain" description="Phospholipid/glycerol acyltransferase" evidence="3">
    <location>
        <begin position="41"/>
        <end position="239"/>
    </location>
</feature>
<protein>
    <recommendedName>
        <fullName evidence="3">Phospholipid/glycerol acyltransferase domain-containing protein</fullName>
    </recommendedName>
</protein>
<dbReference type="AlphaFoldDB" id="A0AAD1X3C8"/>
<evidence type="ECO:0000256" key="2">
    <source>
        <dbReference type="SAM" id="SignalP"/>
    </source>
</evidence>
<sequence length="597" mass="69059">MEMIISFLRLCIVWFNRLVLSVYFKEVQIIGTEKVPKEGPIIFVGNHANQFIDPMAIVAYCPQHISFMVAASTHRQRMMGFFTRIMGAIPVERPQDITQEGQGTIEIAEDSKIIGHETNFKKQLMEGDTLKVKGWPEYVVTEVTSETELKFKSKGVNSPETGVKKEYKVIPKVDQSQVFAKVWEELKNGKNLGIFPEGGSHDQTNLLPLKVGVAICGLGAMSKYKDTKIKVVACGLKYFNPSKFRSKMILEFSTPFEVDSKLVEEYQEDKKTACGKFLNQIEKKLRSVTFTAPNYKELKSIYLARRLYIPSSEVEDYSQEEMNDLYKRFFKGYQEKRKEEEVENLMEEVYEYGAELKSLGIKDSKVYEIEFNTWDLLKKSFISLFRMVMSLIFMLPGLMTLLPMYMINRILSEKERRKALKKSSVKVVGADVVGSSRILYSLILYPLTCTFFTTSLFILQRMYSSLSIYDCLVNCFWFLVCYPIYNYICVRSLDGVTDNWNNLFVRVYCLFSKDTMEVIRAKRENLAKKVHNVINLFGPMVFEDFDKMKLVKNLKPKSKKRKDSDKDSEVTSDSSFYQLMDDIDFDEAFNSLEELGI</sequence>
<dbReference type="InterPro" id="IPR052744">
    <property type="entry name" value="GPAT/DAPAT"/>
</dbReference>
<feature type="signal peptide" evidence="2">
    <location>
        <begin position="1"/>
        <end position="21"/>
    </location>
</feature>
<feature type="transmembrane region" description="Helical" evidence="1">
    <location>
        <begin position="384"/>
        <end position="407"/>
    </location>
</feature>
<dbReference type="PANTHER" id="PTHR31605">
    <property type="entry name" value="GLYCEROL-3-PHOSPHATE O-ACYLTRANSFERASE 1"/>
    <property type="match status" value="1"/>
</dbReference>
<dbReference type="SUPFAM" id="SSF69593">
    <property type="entry name" value="Glycerol-3-phosphate (1)-acyltransferase"/>
    <property type="match status" value="1"/>
</dbReference>
<proteinExistence type="predicted"/>
<feature type="chain" id="PRO_5042109169" description="Phospholipid/glycerol acyltransferase domain-containing protein" evidence="2">
    <location>
        <begin position="22"/>
        <end position="597"/>
    </location>
</feature>
<dbReference type="GO" id="GO:0004366">
    <property type="term" value="F:glycerol-3-phosphate O-acyltransferase activity"/>
    <property type="evidence" value="ECO:0007669"/>
    <property type="project" value="TreeGrafter"/>
</dbReference>
<dbReference type="Proteomes" id="UP001295684">
    <property type="component" value="Unassembled WGS sequence"/>
</dbReference>
<dbReference type="EMBL" id="CAMPGE010002716">
    <property type="protein sequence ID" value="CAI2361528.1"/>
    <property type="molecule type" value="Genomic_DNA"/>
</dbReference>
<evidence type="ECO:0000313" key="4">
    <source>
        <dbReference type="EMBL" id="CAI2361528.1"/>
    </source>
</evidence>
<dbReference type="PANTHER" id="PTHR31605:SF0">
    <property type="entry name" value="GLYCEROL-3-PHOSPHATE O-ACYLTRANSFERASE 1"/>
    <property type="match status" value="1"/>
</dbReference>
<feature type="transmembrane region" description="Helical" evidence="1">
    <location>
        <begin position="438"/>
        <end position="459"/>
    </location>
</feature>
<comment type="caution">
    <text evidence="4">The sequence shown here is derived from an EMBL/GenBank/DDBJ whole genome shotgun (WGS) entry which is preliminary data.</text>
</comment>
<dbReference type="Pfam" id="PF01553">
    <property type="entry name" value="Acyltransferase"/>
    <property type="match status" value="1"/>
</dbReference>
<dbReference type="CDD" id="cd07992">
    <property type="entry name" value="LPLAT_AAK14816-like"/>
    <property type="match status" value="1"/>
</dbReference>
<keyword evidence="1" id="KW-0812">Transmembrane</keyword>
<dbReference type="InterPro" id="IPR002123">
    <property type="entry name" value="Plipid/glycerol_acylTrfase"/>
</dbReference>
<feature type="transmembrane region" description="Helical" evidence="1">
    <location>
        <begin position="466"/>
        <end position="485"/>
    </location>
</feature>